<sequence>MTHVMEAWNTKQTYRLGKNLEQVNSIGAVTHHPPFLLDHHILRELGLNYQPSQHRRTCSFLFPIFKQVFAMAQEYLDIQLNARVHEKQFEVDDNIISQLPAGAVVKSCRGHGASNWNETARLEIEVNGEPKSYFLKLTEGERGGPMLHGEFESMRMINSLVPNNCPKPLSWGQCANPSLHYLLFSFHELKKGPPDVDRMSQLVANFHTESVKENPTGKWGFHMTTYNGPLAQDNSWTDTWEESWIRGMKRLFEYEKAARGPSEELEQLIEPYFEKVCPRLLRPLETNGRHITPVLIHGDLWLGNMAVEAETGDPFIFDAASLWGHNEYELSYMRPIASDWGTNYVDAYHKLIPKAEPQKDWDARNALYATYVSMVLPNVAMLIHISSRVVVVDSAIYPEHEHFRTILIDEIRKLVEQFPDGYVEEEHV</sequence>
<evidence type="ECO:0000256" key="2">
    <source>
        <dbReference type="ARBA" id="ARBA00048655"/>
    </source>
</evidence>
<evidence type="ECO:0000313" key="3">
    <source>
        <dbReference type="EMBL" id="RKU46609.1"/>
    </source>
</evidence>
<evidence type="ECO:0000313" key="4">
    <source>
        <dbReference type="Proteomes" id="UP000275385"/>
    </source>
</evidence>
<reference evidence="3 4" key="1">
    <citation type="submission" date="2018-08" db="EMBL/GenBank/DDBJ databases">
        <title>Draft genome of the lignicolous fungus Coniochaeta pulveracea.</title>
        <authorList>
            <person name="Borstlap C.J."/>
            <person name="De Witt R.N."/>
            <person name="Botha A."/>
            <person name="Volschenk H."/>
        </authorList>
    </citation>
    <scope>NUCLEOTIDE SEQUENCE [LARGE SCALE GENOMIC DNA]</scope>
    <source>
        <strain evidence="3 4">CAB683</strain>
    </source>
</reference>
<dbReference type="PANTHER" id="PTHR12149">
    <property type="entry name" value="FRUCTOSAMINE 3 KINASE-RELATED PROTEIN"/>
    <property type="match status" value="1"/>
</dbReference>
<proteinExistence type="predicted"/>
<keyword evidence="4" id="KW-1185">Reference proteome</keyword>
<dbReference type="GO" id="GO:0102193">
    <property type="term" value="F:protein-ribulosamine 3-kinase activity"/>
    <property type="evidence" value="ECO:0007669"/>
    <property type="project" value="UniProtKB-EC"/>
</dbReference>
<comment type="caution">
    <text evidence="3">The sequence shown here is derived from an EMBL/GenBank/DDBJ whole genome shotgun (WGS) entry which is preliminary data.</text>
</comment>
<name>A0A420YFB9_9PEZI</name>
<dbReference type="InterPro" id="IPR016477">
    <property type="entry name" value="Fructo-/Ketosamine-3-kinase"/>
</dbReference>
<dbReference type="AlphaFoldDB" id="A0A420YFB9"/>
<dbReference type="OrthoDB" id="5772781at2759"/>
<dbReference type="Proteomes" id="UP000275385">
    <property type="component" value="Unassembled WGS sequence"/>
</dbReference>
<evidence type="ECO:0000256" key="1">
    <source>
        <dbReference type="ARBA" id="ARBA00011961"/>
    </source>
</evidence>
<accession>A0A420YFB9</accession>
<comment type="catalytic activity">
    <reaction evidence="2">
        <text>N(6)-D-ribulosyl-L-lysyl-[protein] + ATP = N(6)-(3-O-phospho-D-ribulosyl)-L-lysyl-[protein] + ADP + H(+)</text>
        <dbReference type="Rhea" id="RHEA:48432"/>
        <dbReference type="Rhea" id="RHEA-COMP:12103"/>
        <dbReference type="Rhea" id="RHEA-COMP:12104"/>
        <dbReference type="ChEBI" id="CHEBI:15378"/>
        <dbReference type="ChEBI" id="CHEBI:30616"/>
        <dbReference type="ChEBI" id="CHEBI:90418"/>
        <dbReference type="ChEBI" id="CHEBI:90420"/>
        <dbReference type="ChEBI" id="CHEBI:456216"/>
        <dbReference type="EC" id="2.7.1.172"/>
    </reaction>
    <physiologicalReaction direction="left-to-right" evidence="2">
        <dbReference type="Rhea" id="RHEA:48433"/>
    </physiologicalReaction>
</comment>
<dbReference type="InterPro" id="IPR011009">
    <property type="entry name" value="Kinase-like_dom_sf"/>
</dbReference>
<dbReference type="Pfam" id="PF03881">
    <property type="entry name" value="Fructosamin_kin"/>
    <property type="match status" value="1"/>
</dbReference>
<dbReference type="EMBL" id="QVQW01000013">
    <property type="protein sequence ID" value="RKU46609.1"/>
    <property type="molecule type" value="Genomic_DNA"/>
</dbReference>
<dbReference type="EC" id="2.7.1.172" evidence="1"/>
<organism evidence="3 4">
    <name type="scientific">Coniochaeta pulveracea</name>
    <dbReference type="NCBI Taxonomy" id="177199"/>
    <lineage>
        <taxon>Eukaryota</taxon>
        <taxon>Fungi</taxon>
        <taxon>Dikarya</taxon>
        <taxon>Ascomycota</taxon>
        <taxon>Pezizomycotina</taxon>
        <taxon>Sordariomycetes</taxon>
        <taxon>Sordariomycetidae</taxon>
        <taxon>Coniochaetales</taxon>
        <taxon>Coniochaetaceae</taxon>
        <taxon>Coniochaeta</taxon>
    </lineage>
</organism>
<dbReference type="Gene3D" id="3.90.1200.10">
    <property type="match status" value="1"/>
</dbReference>
<gene>
    <name evidence="3" type="ORF">DL546_006767</name>
</gene>
<dbReference type="SUPFAM" id="SSF56112">
    <property type="entry name" value="Protein kinase-like (PK-like)"/>
    <property type="match status" value="1"/>
</dbReference>
<protein>
    <recommendedName>
        <fullName evidence="1">protein-ribulosamine 3-kinase</fullName>
        <ecNumber evidence="1">2.7.1.172</ecNumber>
    </recommendedName>
</protein>
<dbReference type="PANTHER" id="PTHR12149:SF8">
    <property type="entry name" value="PROTEIN-RIBULOSAMINE 3-KINASE"/>
    <property type="match status" value="1"/>
</dbReference>